<name>A0A7I8C5B9_9BURK</name>
<keyword evidence="2" id="KW-1185">Reference proteome</keyword>
<protein>
    <submittedName>
        <fullName evidence="1">Transcriptional regulator</fullName>
    </submittedName>
</protein>
<geneLocation type="plasmid" evidence="1 2">
    <name>PPGU16_p3</name>
</geneLocation>
<proteinExistence type="predicted"/>
<dbReference type="InterPro" id="IPR036390">
    <property type="entry name" value="WH_DNA-bd_sf"/>
</dbReference>
<gene>
    <name evidence="1" type="ORF">PPGU16_84550</name>
</gene>
<accession>A0A7I8C5B9</accession>
<keyword evidence="1" id="KW-0614">Plasmid</keyword>
<dbReference type="AlphaFoldDB" id="A0A7I8C5B9"/>
<evidence type="ECO:0000313" key="2">
    <source>
        <dbReference type="Proteomes" id="UP000510888"/>
    </source>
</evidence>
<dbReference type="Pfam" id="PF25212">
    <property type="entry name" value="HVO_A0114"/>
    <property type="match status" value="1"/>
</dbReference>
<sequence length="115" mass="12712">MNTVTLGVDTEDAVSARFVAAMKGEPQGAFITFATPELLLQTLTQMRWEILKKMTGAGRLSLREVARRVGRDVRRVSDDVHALLDVGVLERCDDGSIEFPYDAVHVDFTFQAEAA</sequence>
<dbReference type="RefSeq" id="WP_180727828.1">
    <property type="nucleotide sequence ID" value="NZ_AP023178.1"/>
</dbReference>
<dbReference type="SUPFAM" id="SSF46785">
    <property type="entry name" value="Winged helix' DNA-binding domain"/>
    <property type="match status" value="1"/>
</dbReference>
<dbReference type="Proteomes" id="UP000510888">
    <property type="component" value="Plasmid PPGU16_p3"/>
</dbReference>
<dbReference type="KEGG" id="plad:PPGU16_84550"/>
<evidence type="ECO:0000313" key="1">
    <source>
        <dbReference type="EMBL" id="BCF95388.1"/>
    </source>
</evidence>
<dbReference type="EMBL" id="AP023178">
    <property type="protein sequence ID" value="BCF95388.1"/>
    <property type="molecule type" value="Genomic_DNA"/>
</dbReference>
<organism evidence="1 2">
    <name type="scientific">Paraburkholderia largidicola</name>
    <dbReference type="NCBI Taxonomy" id="3014751"/>
    <lineage>
        <taxon>Bacteria</taxon>
        <taxon>Pseudomonadati</taxon>
        <taxon>Pseudomonadota</taxon>
        <taxon>Betaproteobacteria</taxon>
        <taxon>Burkholderiales</taxon>
        <taxon>Burkholderiaceae</taxon>
        <taxon>Paraburkholderia</taxon>
    </lineage>
</organism>
<reference evidence="1 2" key="1">
    <citation type="journal article" date="2020" name="Genes (Basel)">
        <title>Genomic Comparison of Insect Gut Symbionts from Divergent Burkholderia Subclades.</title>
        <authorList>
            <person name="Takeshita K."/>
            <person name="Kikuchi Y."/>
        </authorList>
    </citation>
    <scope>NUCLEOTIDE SEQUENCE [LARGE SCALE GENOMIC DNA]</scope>
    <source>
        <strain evidence="1 2">PGU16</strain>
        <plasmid evidence="1 2">PPGU16_p3</plasmid>
    </source>
</reference>